<dbReference type="InterPro" id="IPR050574">
    <property type="entry name" value="HPF/YfiA_ribosome-assoc"/>
</dbReference>
<comment type="function">
    <text evidence="2">Required for dimerization of active 70S ribosomes into 100S ribosomes in stationary phase; 100S ribosomes are translationally inactive and sometimes present during exponential growth.</text>
</comment>
<protein>
    <recommendedName>
        <fullName evidence="2">Ribosome hibernation promoting factor</fullName>
        <shortName evidence="2">HPF</shortName>
    </recommendedName>
</protein>
<reference evidence="4" key="1">
    <citation type="journal article" date="2021" name="Environ. Microbiol.">
        <title>Genomic characterization of three novel Desulfobacterota classes expand the metabolic and phylogenetic diversity of the phylum.</title>
        <authorList>
            <person name="Murphy C.L."/>
            <person name="Biggerstaff J."/>
            <person name="Eichhorn A."/>
            <person name="Ewing E."/>
            <person name="Shahan R."/>
            <person name="Soriano D."/>
            <person name="Stewart S."/>
            <person name="VanMol K."/>
            <person name="Walker R."/>
            <person name="Walters P."/>
            <person name="Elshahed M.S."/>
            <person name="Youssef N.H."/>
        </authorList>
    </citation>
    <scope>NUCLEOTIDE SEQUENCE</scope>
    <source>
        <strain evidence="4">Zod_Metabat.24</strain>
    </source>
</reference>
<dbReference type="Pfam" id="PF02482">
    <property type="entry name" value="Ribosomal_S30AE"/>
    <property type="match status" value="1"/>
</dbReference>
<dbReference type="GO" id="GO:0043024">
    <property type="term" value="F:ribosomal small subunit binding"/>
    <property type="evidence" value="ECO:0007669"/>
    <property type="project" value="TreeGrafter"/>
</dbReference>
<feature type="domain" description="Sigma 54 modulation/S30EA ribosomal protein C-terminal" evidence="3">
    <location>
        <begin position="127"/>
        <end position="174"/>
    </location>
</feature>
<dbReference type="GO" id="GO:0022627">
    <property type="term" value="C:cytosolic small ribosomal subunit"/>
    <property type="evidence" value="ECO:0007669"/>
    <property type="project" value="TreeGrafter"/>
</dbReference>
<sequence length="182" mass="20654">MRISVTFRHMEPTEEFRKYAEEKIGRLKKYLYNPADVKVVLSVEKHRNIAEIVINADKTTINGKETTDDMYKAIDTVIEKIEKQIKRHKGKLIKHKGNNVKNLPEAAAEPMMGGNVGLDEGGISIITKTIDTKPMTVEEAAMQLDMSNSEFMVFQNADTKSINVVYKRKDSNYGHIVPTVKK</sequence>
<comment type="similarity">
    <text evidence="2">Belongs to the HPF/YfiA ribosome-associated protein family. Long HPF subfamily.</text>
</comment>
<dbReference type="HAMAP" id="MF_00839">
    <property type="entry name" value="HPF"/>
    <property type="match status" value="1"/>
</dbReference>
<dbReference type="Pfam" id="PF16321">
    <property type="entry name" value="Ribosom_S30AE_C"/>
    <property type="match status" value="1"/>
</dbReference>
<keyword evidence="1 2" id="KW-0810">Translation regulation</keyword>
<dbReference type="CDD" id="cd00552">
    <property type="entry name" value="RaiA"/>
    <property type="match status" value="1"/>
</dbReference>
<name>A0A9D8KJZ9_9DELT</name>
<dbReference type="PANTHER" id="PTHR33231">
    <property type="entry name" value="30S RIBOSOMAL PROTEIN"/>
    <property type="match status" value="1"/>
</dbReference>
<evidence type="ECO:0000313" key="5">
    <source>
        <dbReference type="Proteomes" id="UP000809273"/>
    </source>
</evidence>
<dbReference type="InterPro" id="IPR034694">
    <property type="entry name" value="HPF_long/plastid"/>
</dbReference>
<dbReference type="EMBL" id="JAFGIX010000090">
    <property type="protein sequence ID" value="MBN1574858.1"/>
    <property type="molecule type" value="Genomic_DNA"/>
</dbReference>
<evidence type="ECO:0000256" key="1">
    <source>
        <dbReference type="ARBA" id="ARBA00022845"/>
    </source>
</evidence>
<dbReference type="InterPro" id="IPR003489">
    <property type="entry name" value="RHF/RaiA"/>
</dbReference>
<dbReference type="InterPro" id="IPR038416">
    <property type="entry name" value="Ribosom_S30AE_C_sf"/>
</dbReference>
<dbReference type="Gene3D" id="3.30.160.100">
    <property type="entry name" value="Ribosome hibernation promotion factor-like"/>
    <property type="match status" value="1"/>
</dbReference>
<comment type="subcellular location">
    <subcellularLocation>
        <location evidence="2">Cytoplasm</location>
    </subcellularLocation>
</comment>
<evidence type="ECO:0000259" key="3">
    <source>
        <dbReference type="Pfam" id="PF16321"/>
    </source>
</evidence>
<dbReference type="AlphaFoldDB" id="A0A9D8KJZ9"/>
<accession>A0A9D8KJZ9</accession>
<dbReference type="Proteomes" id="UP000809273">
    <property type="component" value="Unassembled WGS sequence"/>
</dbReference>
<dbReference type="GO" id="GO:0045900">
    <property type="term" value="P:negative regulation of translational elongation"/>
    <property type="evidence" value="ECO:0007669"/>
    <property type="project" value="TreeGrafter"/>
</dbReference>
<dbReference type="InterPro" id="IPR032528">
    <property type="entry name" value="Ribosom_S30AE_C"/>
</dbReference>
<dbReference type="SUPFAM" id="SSF69754">
    <property type="entry name" value="Ribosome binding protein Y (YfiA homologue)"/>
    <property type="match status" value="1"/>
</dbReference>
<reference evidence="4" key="2">
    <citation type="submission" date="2021-01" db="EMBL/GenBank/DDBJ databases">
        <authorList>
            <person name="Hahn C.R."/>
            <person name="Youssef N.H."/>
            <person name="Elshahed M."/>
        </authorList>
    </citation>
    <scope>NUCLEOTIDE SEQUENCE</scope>
    <source>
        <strain evidence="4">Zod_Metabat.24</strain>
    </source>
</reference>
<dbReference type="NCBIfam" id="TIGR00741">
    <property type="entry name" value="yfiA"/>
    <property type="match status" value="1"/>
</dbReference>
<proteinExistence type="inferred from homology"/>
<dbReference type="PANTHER" id="PTHR33231:SF1">
    <property type="entry name" value="30S RIBOSOMAL PROTEIN"/>
    <property type="match status" value="1"/>
</dbReference>
<dbReference type="InterPro" id="IPR036567">
    <property type="entry name" value="RHF-like"/>
</dbReference>
<evidence type="ECO:0000256" key="2">
    <source>
        <dbReference type="HAMAP-Rule" id="MF_00839"/>
    </source>
</evidence>
<keyword evidence="2" id="KW-0963">Cytoplasm</keyword>
<comment type="caution">
    <text evidence="4">The sequence shown here is derived from an EMBL/GenBank/DDBJ whole genome shotgun (WGS) entry which is preliminary data.</text>
</comment>
<organism evidence="4 5">
    <name type="scientific">Candidatus Zymogenus saltonus</name>
    <dbReference type="NCBI Taxonomy" id="2844893"/>
    <lineage>
        <taxon>Bacteria</taxon>
        <taxon>Deltaproteobacteria</taxon>
        <taxon>Candidatus Zymogenia</taxon>
        <taxon>Candidatus Zymogeniales</taxon>
        <taxon>Candidatus Zymogenaceae</taxon>
        <taxon>Candidatus Zymogenus</taxon>
    </lineage>
</organism>
<dbReference type="Gene3D" id="3.30.505.50">
    <property type="entry name" value="Sigma 54 modulation/S30EA ribosomal protein, C-terminal domain"/>
    <property type="match status" value="1"/>
</dbReference>
<comment type="subunit">
    <text evidence="2">Interacts with 100S ribosomes.</text>
</comment>
<evidence type="ECO:0000313" key="4">
    <source>
        <dbReference type="EMBL" id="MBN1574858.1"/>
    </source>
</evidence>
<gene>
    <name evidence="4" type="primary">raiA</name>
    <name evidence="2" type="synonym">hpf</name>
    <name evidence="4" type="ORF">JW984_16805</name>
</gene>